<dbReference type="Proteomes" id="UP001620626">
    <property type="component" value="Unassembled WGS sequence"/>
</dbReference>
<dbReference type="EMBL" id="JBICBT010000683">
    <property type="protein sequence ID" value="KAL3105533.1"/>
    <property type="molecule type" value="Genomic_DNA"/>
</dbReference>
<dbReference type="AlphaFoldDB" id="A0ABD2KRN8"/>
<feature type="signal peptide" evidence="2">
    <location>
        <begin position="1"/>
        <end position="24"/>
    </location>
</feature>
<proteinExistence type="predicted"/>
<evidence type="ECO:0000256" key="2">
    <source>
        <dbReference type="SAM" id="SignalP"/>
    </source>
</evidence>
<reference evidence="3 4" key="1">
    <citation type="submission" date="2024-10" db="EMBL/GenBank/DDBJ databases">
        <authorList>
            <person name="Kim D."/>
        </authorList>
    </citation>
    <scope>NUCLEOTIDE SEQUENCE [LARGE SCALE GENOMIC DNA]</scope>
    <source>
        <strain evidence="3">BH-2024</strain>
    </source>
</reference>
<accession>A0ABD2KRN8</accession>
<organism evidence="3 4">
    <name type="scientific">Heterodera trifolii</name>
    <dbReference type="NCBI Taxonomy" id="157864"/>
    <lineage>
        <taxon>Eukaryota</taxon>
        <taxon>Metazoa</taxon>
        <taxon>Ecdysozoa</taxon>
        <taxon>Nematoda</taxon>
        <taxon>Chromadorea</taxon>
        <taxon>Rhabditida</taxon>
        <taxon>Tylenchina</taxon>
        <taxon>Tylenchomorpha</taxon>
        <taxon>Tylenchoidea</taxon>
        <taxon>Heteroderidae</taxon>
        <taxon>Heteroderinae</taxon>
        <taxon>Heterodera</taxon>
    </lineage>
</organism>
<feature type="chain" id="PRO_5044879243" evidence="2">
    <location>
        <begin position="25"/>
        <end position="116"/>
    </location>
</feature>
<evidence type="ECO:0000313" key="4">
    <source>
        <dbReference type="Proteomes" id="UP001620626"/>
    </source>
</evidence>
<feature type="coiled-coil region" evidence="1">
    <location>
        <begin position="45"/>
        <end position="83"/>
    </location>
</feature>
<keyword evidence="2" id="KW-0732">Signal</keyword>
<gene>
    <name evidence="3" type="ORF">niasHT_026967</name>
</gene>
<keyword evidence="1" id="KW-0175">Coiled coil</keyword>
<protein>
    <submittedName>
        <fullName evidence="3">Uncharacterized protein</fullName>
    </submittedName>
</protein>
<comment type="caution">
    <text evidence="3">The sequence shown here is derived from an EMBL/GenBank/DDBJ whole genome shotgun (WGS) entry which is preliminary data.</text>
</comment>
<keyword evidence="4" id="KW-1185">Reference proteome</keyword>
<sequence>MIAFASPAAVVVVVVLLVIVRCYATGPEASMETVDNAPQPQKNSFETLQEQIDSLTKELAESKKELLKKVREIKELNELLAQTKEYFEMELGNIKAKAKLDNPKKDGQMDDDTPSN</sequence>
<evidence type="ECO:0000256" key="1">
    <source>
        <dbReference type="SAM" id="Coils"/>
    </source>
</evidence>
<evidence type="ECO:0000313" key="3">
    <source>
        <dbReference type="EMBL" id="KAL3105533.1"/>
    </source>
</evidence>
<name>A0ABD2KRN8_9BILA</name>